<protein>
    <submittedName>
        <fullName evidence="1">SIMPL domain-containing protein</fullName>
    </submittedName>
</protein>
<evidence type="ECO:0000313" key="1">
    <source>
        <dbReference type="EMBL" id="MDD0837733.1"/>
    </source>
</evidence>
<dbReference type="InterPro" id="IPR052022">
    <property type="entry name" value="26kDa_periplasmic_antigen"/>
</dbReference>
<proteinExistence type="predicted"/>
<dbReference type="Gene3D" id="3.30.70.2970">
    <property type="entry name" value="Protein of unknown function (DUF541), domain 2"/>
    <property type="match status" value="1"/>
</dbReference>
<keyword evidence="2" id="KW-1185">Reference proteome</keyword>
<dbReference type="Pfam" id="PF04402">
    <property type="entry name" value="SIMPL"/>
    <property type="match status" value="1"/>
</dbReference>
<comment type="caution">
    <text evidence="1">The sequence shown here is derived from an EMBL/GenBank/DDBJ whole genome shotgun (WGS) entry which is preliminary data.</text>
</comment>
<dbReference type="RefSeq" id="WP_273948996.1">
    <property type="nucleotide sequence ID" value="NZ_JAQSIP010000002.1"/>
</dbReference>
<gene>
    <name evidence="1" type="ORF">PSQ40_04020</name>
</gene>
<organism evidence="1 2">
    <name type="scientific">Curvibacter cyanobacteriorum</name>
    <dbReference type="NCBI Taxonomy" id="3026422"/>
    <lineage>
        <taxon>Bacteria</taxon>
        <taxon>Pseudomonadati</taxon>
        <taxon>Pseudomonadota</taxon>
        <taxon>Betaproteobacteria</taxon>
        <taxon>Burkholderiales</taxon>
        <taxon>Comamonadaceae</taxon>
        <taxon>Curvibacter</taxon>
    </lineage>
</organism>
<dbReference type="PANTHER" id="PTHR34387:SF1">
    <property type="entry name" value="PERIPLASMIC IMMUNOGENIC PROTEIN"/>
    <property type="match status" value="1"/>
</dbReference>
<dbReference type="PANTHER" id="PTHR34387">
    <property type="entry name" value="SLR1258 PROTEIN"/>
    <property type="match status" value="1"/>
</dbReference>
<dbReference type="Gene3D" id="3.30.110.170">
    <property type="entry name" value="Protein of unknown function (DUF541), domain 1"/>
    <property type="match status" value="1"/>
</dbReference>
<dbReference type="Proteomes" id="UP001528673">
    <property type="component" value="Unassembled WGS sequence"/>
</dbReference>
<reference evidence="1 2" key="1">
    <citation type="submission" date="2023-02" db="EMBL/GenBank/DDBJ databases">
        <title>Bacterial whole genomic sequence of Curvibacter sp. HBC61.</title>
        <authorList>
            <person name="Le V."/>
            <person name="Ko S.-R."/>
            <person name="Ahn C.-Y."/>
            <person name="Oh H.-M."/>
        </authorList>
    </citation>
    <scope>NUCLEOTIDE SEQUENCE [LARGE SCALE GENOMIC DNA]</scope>
    <source>
        <strain evidence="1 2">HBC61</strain>
    </source>
</reference>
<sequence>MVFLSRRVGAGLGSTAMLLWALGGSVGWPGLARAESVLSAGPQNVLQLSSSGSVEVTQDWLTLTLGLTREGSDAAVVQAQLRTALDAGLVEARKSVQAGQVELRTGAFNLFPRYNRDGKINGWQGTAELVLEGRDVPRLTATAARITSLNVTQVQFSLSREQRARVEGEAQAQAVERFKARATELSRQFGFSSYVLREVNVSSSDAGSQPRPRMMAMEAKAAAPMAADLPVEAGRSTVNVNVSGSVQMR</sequence>
<evidence type="ECO:0000313" key="2">
    <source>
        <dbReference type="Proteomes" id="UP001528673"/>
    </source>
</evidence>
<dbReference type="InterPro" id="IPR007497">
    <property type="entry name" value="SIMPL/DUF541"/>
</dbReference>
<accession>A0ABT5MV93</accession>
<name>A0ABT5MV93_9BURK</name>
<dbReference type="EMBL" id="JAQSIP010000002">
    <property type="protein sequence ID" value="MDD0837733.1"/>
    <property type="molecule type" value="Genomic_DNA"/>
</dbReference>